<comment type="caution">
    <text evidence="1">The sequence shown here is derived from an EMBL/GenBank/DDBJ whole genome shotgun (WGS) entry which is preliminary data.</text>
</comment>
<dbReference type="OrthoDB" id="3194910at2"/>
<dbReference type="RefSeq" id="WP_124234744.1">
    <property type="nucleotide sequence ID" value="NZ_RHHM01000021.1"/>
</dbReference>
<dbReference type="Pfam" id="PF04237">
    <property type="entry name" value="YjbR"/>
    <property type="match status" value="1"/>
</dbReference>
<dbReference type="PANTHER" id="PTHR35145">
    <property type="entry name" value="CYTOPLASMIC PROTEIN-RELATED"/>
    <property type="match status" value="1"/>
</dbReference>
<dbReference type="Gene3D" id="3.90.1150.30">
    <property type="match status" value="1"/>
</dbReference>
<dbReference type="SUPFAM" id="SSF142906">
    <property type="entry name" value="YjbR-like"/>
    <property type="match status" value="1"/>
</dbReference>
<dbReference type="InterPro" id="IPR038056">
    <property type="entry name" value="YjbR-like_sf"/>
</dbReference>
<dbReference type="GO" id="GO:0003677">
    <property type="term" value="F:DNA binding"/>
    <property type="evidence" value="ECO:0007669"/>
    <property type="project" value="UniProtKB-KW"/>
</dbReference>
<dbReference type="PANTHER" id="PTHR35145:SF3">
    <property type="entry name" value="CYTOPLASMIC PROTEIN"/>
    <property type="match status" value="1"/>
</dbReference>
<evidence type="ECO:0000313" key="1">
    <source>
        <dbReference type="EMBL" id="RQM36499.1"/>
    </source>
</evidence>
<dbReference type="Proteomes" id="UP000279457">
    <property type="component" value="Unassembled WGS sequence"/>
</dbReference>
<dbReference type="AlphaFoldDB" id="A0A3N6UKN1"/>
<evidence type="ECO:0000313" key="2">
    <source>
        <dbReference type="Proteomes" id="UP000279457"/>
    </source>
</evidence>
<proteinExistence type="predicted"/>
<keyword evidence="2" id="KW-1185">Reference proteome</keyword>
<organism evidence="1 2">
    <name type="scientific">Erwinia psidii</name>
    <dbReference type="NCBI Taxonomy" id="69224"/>
    <lineage>
        <taxon>Bacteria</taxon>
        <taxon>Pseudomonadati</taxon>
        <taxon>Pseudomonadota</taxon>
        <taxon>Gammaproteobacteria</taxon>
        <taxon>Enterobacterales</taxon>
        <taxon>Erwiniaceae</taxon>
        <taxon>Erwinia</taxon>
    </lineage>
</organism>
<accession>A0A3N6UKN1</accession>
<dbReference type="EMBL" id="RHHM01000021">
    <property type="protein sequence ID" value="RQM36499.1"/>
    <property type="molecule type" value="Genomic_DNA"/>
</dbReference>
<gene>
    <name evidence="1" type="ORF">EB241_19985</name>
</gene>
<name>A0A3N6UKN1_9GAMM</name>
<dbReference type="InterPro" id="IPR058532">
    <property type="entry name" value="YjbR/MT2646/Rv2570-like"/>
</dbReference>
<keyword evidence="1" id="KW-0238">DNA-binding</keyword>
<reference evidence="1 2" key="1">
    <citation type="submission" date="2018-10" db="EMBL/GenBank/DDBJ databases">
        <title>Draft genome sequence for the type isolate of Erwinia psidii, agent causal of bacterial blight in guava (Psidium guajava) and wilt and die-back of Eucalyptus spp.</title>
        <authorList>
            <person name="Hermenegildo P.S."/>
            <person name="Santos S.A."/>
            <person name="Guimaraes L.M.S."/>
            <person name="Vidigal P.M.P."/>
            <person name="Pereira I.C."/>
            <person name="Badel J.L."/>
            <person name="Alfenas-Zerbini P."/>
            <person name="Ferreira M.A.S.V."/>
            <person name="Alfenas A.C."/>
        </authorList>
    </citation>
    <scope>NUCLEOTIDE SEQUENCE [LARGE SCALE GENOMIC DNA]</scope>
    <source>
        <strain evidence="1 2">IBSBF 435</strain>
    </source>
</reference>
<protein>
    <submittedName>
        <fullName evidence="1">MmcQ/YjbR family DNA-binding protein</fullName>
    </submittedName>
</protein>
<dbReference type="InterPro" id="IPR007351">
    <property type="entry name" value="YjbR"/>
</dbReference>
<sequence>MTISDLLAYCMSKPGAEQSVHSDWKATQIKVNNVLFAQVYEINGRPAVALKTTPALAELLREKHHDVQPSEHLNKSHWSTVLLNGTLKDSQIYFLVDASLQQALGNKTGH</sequence>